<accession>A0A7J9MTW6</accession>
<protein>
    <recommendedName>
        <fullName evidence="3">E2F-associated phosphoprotein</fullName>
    </recommendedName>
</protein>
<dbReference type="PANTHER" id="PTHR15967">
    <property type="entry name" value="E2F-ASSOCIATED PHOSPHOPROTEIN"/>
    <property type="match status" value="1"/>
</dbReference>
<organism evidence="1 2">
    <name type="scientific">Gossypium schwendimanii</name>
    <name type="common">Cotton</name>
    <dbReference type="NCBI Taxonomy" id="34291"/>
    <lineage>
        <taxon>Eukaryota</taxon>
        <taxon>Viridiplantae</taxon>
        <taxon>Streptophyta</taxon>
        <taxon>Embryophyta</taxon>
        <taxon>Tracheophyta</taxon>
        <taxon>Spermatophyta</taxon>
        <taxon>Magnoliopsida</taxon>
        <taxon>eudicotyledons</taxon>
        <taxon>Gunneridae</taxon>
        <taxon>Pentapetalae</taxon>
        <taxon>rosids</taxon>
        <taxon>malvids</taxon>
        <taxon>Malvales</taxon>
        <taxon>Malvaceae</taxon>
        <taxon>Malvoideae</taxon>
        <taxon>Gossypium</taxon>
    </lineage>
</organism>
<evidence type="ECO:0000313" key="1">
    <source>
        <dbReference type="EMBL" id="MBA0874384.1"/>
    </source>
</evidence>
<dbReference type="InterPro" id="IPR019370">
    <property type="entry name" value="E2F-assoc_phosphoprotein"/>
</dbReference>
<gene>
    <name evidence="1" type="ORF">Goshw_015866</name>
</gene>
<proteinExistence type="predicted"/>
<dbReference type="EMBL" id="JABFAF010000013">
    <property type="protein sequence ID" value="MBA0874384.1"/>
    <property type="molecule type" value="Genomic_DNA"/>
</dbReference>
<name>A0A7J9MTW6_GOSSC</name>
<dbReference type="GO" id="GO:0005634">
    <property type="term" value="C:nucleus"/>
    <property type="evidence" value="ECO:0007669"/>
    <property type="project" value="TreeGrafter"/>
</dbReference>
<dbReference type="Proteomes" id="UP000593576">
    <property type="component" value="Unassembled WGS sequence"/>
</dbReference>
<evidence type="ECO:0008006" key="3">
    <source>
        <dbReference type="Google" id="ProtNLM"/>
    </source>
</evidence>
<dbReference type="AlphaFoldDB" id="A0A7J9MTW6"/>
<dbReference type="PANTHER" id="PTHR15967:SF0">
    <property type="entry name" value="E2F-ASSOCIATED PHOSPHOPROTEIN"/>
    <property type="match status" value="1"/>
</dbReference>
<evidence type="ECO:0000313" key="2">
    <source>
        <dbReference type="Proteomes" id="UP000593576"/>
    </source>
</evidence>
<keyword evidence="2" id="KW-1185">Reference proteome</keyword>
<dbReference type="OrthoDB" id="122464at2759"/>
<sequence length="242" mass="27451">MCAFSVSDDDEIDYSIKPEFYDPNLDDKDELWVQSKRKGRVSDAVLSCPACFTTLCLECQRYVHLISPFLAICKSLENQDTHWIRPKSSDTELKQALKLTSGNITSGNKIRPQAISSLHQVMVLFDSILLHSIIKKSVMRLKRAFLLAIKLSLIGFCRHEKYVTQYRAIFVANCKIEDGKVRQERVKPKRGKRRRETVEGEAVAAAGGETFKSVHCSVCTTEVGVIDEDEVYHFFNVLPSES</sequence>
<dbReference type="Pfam" id="PF10238">
    <property type="entry name" value="Eapp_C"/>
    <property type="match status" value="2"/>
</dbReference>
<comment type="caution">
    <text evidence="1">The sequence shown here is derived from an EMBL/GenBank/DDBJ whole genome shotgun (WGS) entry which is preliminary data.</text>
</comment>
<reference evidence="1 2" key="1">
    <citation type="journal article" date="2019" name="Genome Biol. Evol.">
        <title>Insights into the evolution of the New World diploid cottons (Gossypium, subgenus Houzingenia) based on genome sequencing.</title>
        <authorList>
            <person name="Grover C.E."/>
            <person name="Arick M.A. 2nd"/>
            <person name="Thrash A."/>
            <person name="Conover J.L."/>
            <person name="Sanders W.S."/>
            <person name="Peterson D.G."/>
            <person name="Frelichowski J.E."/>
            <person name="Scheffler J.A."/>
            <person name="Scheffler B.E."/>
            <person name="Wendel J.F."/>
        </authorList>
    </citation>
    <scope>NUCLEOTIDE SEQUENCE [LARGE SCALE GENOMIC DNA]</scope>
    <source>
        <strain evidence="1">1</strain>
        <tissue evidence="1">Leaf</tissue>
    </source>
</reference>